<proteinExistence type="predicted"/>
<feature type="compositionally biased region" description="Polar residues" evidence="1">
    <location>
        <begin position="114"/>
        <end position="129"/>
    </location>
</feature>
<dbReference type="EMBL" id="ML978960">
    <property type="protein sequence ID" value="KAF1931820.1"/>
    <property type="molecule type" value="Genomic_DNA"/>
</dbReference>
<protein>
    <recommendedName>
        <fullName evidence="4">BTB domain-containing protein</fullName>
    </recommendedName>
</protein>
<feature type="compositionally biased region" description="Polar residues" evidence="1">
    <location>
        <begin position="31"/>
        <end position="42"/>
    </location>
</feature>
<gene>
    <name evidence="2" type="ORF">M421DRAFT_321362</name>
</gene>
<keyword evidence="3" id="KW-1185">Reference proteome</keyword>
<evidence type="ECO:0000313" key="3">
    <source>
        <dbReference type="Proteomes" id="UP000800082"/>
    </source>
</evidence>
<reference evidence="2" key="1">
    <citation type="journal article" date="2020" name="Stud. Mycol.">
        <title>101 Dothideomycetes genomes: a test case for predicting lifestyles and emergence of pathogens.</title>
        <authorList>
            <person name="Haridas S."/>
            <person name="Albert R."/>
            <person name="Binder M."/>
            <person name="Bloem J."/>
            <person name="Labutti K."/>
            <person name="Salamov A."/>
            <person name="Andreopoulos B."/>
            <person name="Baker S."/>
            <person name="Barry K."/>
            <person name="Bills G."/>
            <person name="Bluhm B."/>
            <person name="Cannon C."/>
            <person name="Castanera R."/>
            <person name="Culley D."/>
            <person name="Daum C."/>
            <person name="Ezra D."/>
            <person name="Gonzalez J."/>
            <person name="Henrissat B."/>
            <person name="Kuo A."/>
            <person name="Liang C."/>
            <person name="Lipzen A."/>
            <person name="Lutzoni F."/>
            <person name="Magnuson J."/>
            <person name="Mondo S."/>
            <person name="Nolan M."/>
            <person name="Ohm R."/>
            <person name="Pangilinan J."/>
            <person name="Park H.-J."/>
            <person name="Ramirez L."/>
            <person name="Alfaro M."/>
            <person name="Sun H."/>
            <person name="Tritt A."/>
            <person name="Yoshinaga Y."/>
            <person name="Zwiers L.-H."/>
            <person name="Turgeon B."/>
            <person name="Goodwin S."/>
            <person name="Spatafora J."/>
            <person name="Crous P."/>
            <person name="Grigoriev I."/>
        </authorList>
    </citation>
    <scope>NUCLEOTIDE SEQUENCE</scope>
    <source>
        <strain evidence="2">CBS 183.55</strain>
    </source>
</reference>
<sequence>MFATPIIAPVHIAPPECSRLATRTVTTYTTGSHFSADSSPATSVLDLTRSRASSNASNSSSVSSAQSARSSKHGRNSSTSTAASSTPSAGSMKRTRHLRAFSDGIHVGRRLQKKPSTQHVPQRQSNPVSVPTAMLTPVTILGPERIVDIQQADLLVRCRDDDYHVDRSILCHHSQWFAKVYSKVNYPVRKQDVVKDGSRLTRNRKCRNAL</sequence>
<feature type="compositionally biased region" description="Low complexity" evidence="1">
    <location>
        <begin position="50"/>
        <end position="69"/>
    </location>
</feature>
<dbReference type="GeneID" id="54346942"/>
<name>A0A6A5RWV9_9PLEO</name>
<organism evidence="2 3">
    <name type="scientific">Didymella exigua CBS 183.55</name>
    <dbReference type="NCBI Taxonomy" id="1150837"/>
    <lineage>
        <taxon>Eukaryota</taxon>
        <taxon>Fungi</taxon>
        <taxon>Dikarya</taxon>
        <taxon>Ascomycota</taxon>
        <taxon>Pezizomycotina</taxon>
        <taxon>Dothideomycetes</taxon>
        <taxon>Pleosporomycetidae</taxon>
        <taxon>Pleosporales</taxon>
        <taxon>Pleosporineae</taxon>
        <taxon>Didymellaceae</taxon>
        <taxon>Didymella</taxon>
    </lineage>
</organism>
<evidence type="ECO:0000313" key="2">
    <source>
        <dbReference type="EMBL" id="KAF1931820.1"/>
    </source>
</evidence>
<feature type="region of interest" description="Disordered" evidence="1">
    <location>
        <begin position="30"/>
        <end position="129"/>
    </location>
</feature>
<feature type="compositionally biased region" description="Low complexity" evidence="1">
    <location>
        <begin position="77"/>
        <end position="91"/>
    </location>
</feature>
<evidence type="ECO:0008006" key="4">
    <source>
        <dbReference type="Google" id="ProtNLM"/>
    </source>
</evidence>
<evidence type="ECO:0000256" key="1">
    <source>
        <dbReference type="SAM" id="MobiDB-lite"/>
    </source>
</evidence>
<dbReference type="Proteomes" id="UP000800082">
    <property type="component" value="Unassembled WGS sequence"/>
</dbReference>
<accession>A0A6A5RWV9</accession>
<dbReference type="AlphaFoldDB" id="A0A6A5RWV9"/>
<dbReference type="RefSeq" id="XP_033452068.1">
    <property type="nucleotide sequence ID" value="XM_033589295.1"/>
</dbReference>